<evidence type="ECO:0000256" key="1">
    <source>
        <dbReference type="SAM" id="Phobius"/>
    </source>
</evidence>
<feature type="transmembrane region" description="Helical" evidence="1">
    <location>
        <begin position="38"/>
        <end position="57"/>
    </location>
</feature>
<gene>
    <name evidence="2" type="ORF">GGQ93_003144</name>
</gene>
<keyword evidence="1" id="KW-1133">Transmembrane helix</keyword>
<protein>
    <submittedName>
        <fullName evidence="2">Putative membrane protein</fullName>
    </submittedName>
</protein>
<sequence>MSLFRPLRLYGVLLASLGVVIAVALFTPVADDALTRTAYGWIAGVAVFIAATLARMARAQDADAIRRRAAALDQTGAAVLPLSLLAAAASVVVVVGEARSHGSPLTGGLLALGTVALSWTFIHLMFALHYAHAFYQRDHEGGDRGGLMFPGETQPDYWDFLHFALIIGVACQTADVQISDRGVRRLSSVHSLTAFVFNTVIVALAVNLAVGALGAG</sequence>
<reference evidence="2 3" key="1">
    <citation type="submission" date="2020-08" db="EMBL/GenBank/DDBJ databases">
        <title>Genomic Encyclopedia of Type Strains, Phase IV (KMG-IV): sequencing the most valuable type-strain genomes for metagenomic binning, comparative biology and taxonomic classification.</title>
        <authorList>
            <person name="Goeker M."/>
        </authorList>
    </citation>
    <scope>NUCLEOTIDE SEQUENCE [LARGE SCALE GENOMIC DNA]</scope>
    <source>
        <strain evidence="2 3">DSM 4731</strain>
    </source>
</reference>
<dbReference type="Proteomes" id="UP000527324">
    <property type="component" value="Unassembled WGS sequence"/>
</dbReference>
<evidence type="ECO:0000313" key="2">
    <source>
        <dbReference type="EMBL" id="MBB5741403.1"/>
    </source>
</evidence>
<keyword evidence="3" id="KW-1185">Reference proteome</keyword>
<comment type="caution">
    <text evidence="2">The sequence shown here is derived from an EMBL/GenBank/DDBJ whole genome shotgun (WGS) entry which is preliminary data.</text>
</comment>
<dbReference type="AlphaFoldDB" id="A0A7W9FBG2"/>
<accession>A0A7W9FBG2</accession>
<keyword evidence="1" id="KW-0812">Transmembrane</keyword>
<feature type="transmembrane region" description="Helical" evidence="1">
    <location>
        <begin position="108"/>
        <end position="128"/>
    </location>
</feature>
<dbReference type="RefSeq" id="WP_152949446.1">
    <property type="nucleotide sequence ID" value="NZ_CAJFZW010000060.1"/>
</dbReference>
<evidence type="ECO:0000313" key="3">
    <source>
        <dbReference type="Proteomes" id="UP000527324"/>
    </source>
</evidence>
<keyword evidence="1" id="KW-0472">Membrane</keyword>
<organism evidence="2 3">
    <name type="scientific">Brevundimonas aurantiaca</name>
    <dbReference type="NCBI Taxonomy" id="74316"/>
    <lineage>
        <taxon>Bacteria</taxon>
        <taxon>Pseudomonadati</taxon>
        <taxon>Pseudomonadota</taxon>
        <taxon>Alphaproteobacteria</taxon>
        <taxon>Caulobacterales</taxon>
        <taxon>Caulobacteraceae</taxon>
        <taxon>Brevundimonas</taxon>
    </lineage>
</organism>
<dbReference type="InterPro" id="IPR009781">
    <property type="entry name" value="DUF1345"/>
</dbReference>
<feature type="transmembrane region" description="Helical" evidence="1">
    <location>
        <begin position="7"/>
        <end position="26"/>
    </location>
</feature>
<dbReference type="GeneID" id="88840707"/>
<proteinExistence type="predicted"/>
<feature type="transmembrane region" description="Helical" evidence="1">
    <location>
        <begin position="194"/>
        <end position="215"/>
    </location>
</feature>
<feature type="transmembrane region" description="Helical" evidence="1">
    <location>
        <begin position="78"/>
        <end position="96"/>
    </location>
</feature>
<dbReference type="EMBL" id="JACHOQ010000014">
    <property type="protein sequence ID" value="MBB5741403.1"/>
    <property type="molecule type" value="Genomic_DNA"/>
</dbReference>
<dbReference type="Pfam" id="PF07077">
    <property type="entry name" value="DUF1345"/>
    <property type="match status" value="1"/>
</dbReference>
<name>A0A7W9FBG2_9CAUL</name>